<keyword evidence="14" id="KW-1185">Reference proteome</keyword>
<evidence type="ECO:0000256" key="6">
    <source>
        <dbReference type="ARBA" id="ARBA00022763"/>
    </source>
</evidence>
<dbReference type="InterPro" id="IPR004013">
    <property type="entry name" value="PHP_dom"/>
</dbReference>
<evidence type="ECO:0000256" key="11">
    <source>
        <dbReference type="SAM" id="MobiDB-lite"/>
    </source>
</evidence>
<sequence length="1118" mass="124146">MPEFTHLHVASAFSAHYGTARPEALVEAAKAAGASAAALTDRDGIYGAVRHIRACREAGIAPIIGVNLPVRTQDSAAEITILAYGHNGGAGWAGLVRLISSAHSARRKPRRSPHGTAHRKAWVDPKQLSLFLNTEESAPTAAVLLGPQSDVGQAVLAGDRSRARSLLADWHSRLPGGVVLEILCHHTQPGSAGSLKHAANMLHLARSTNTPAVLTNGVRYLEPDDAVTGDVLDSAAHLLPLGAFQAQPNAQAWLKPPEQMHQLAARITEYAGLGEESAARLLETTEQLGRRCQLDLVGDLRWRKPKVPELEVIGVHDEPSYVLRQQCEQGLAQRYPDLPESEMTRVRDRLNMELETIAGFGFETYFLAVAETVGLIRQMNVRVQARGSGAGSLVNYLLRISNVDPIEHDLLFERFLGAERSTLPDIDIDIESAQRHRVYEAIFKRYGHHRVTLLSMQNTYRARGAARDAGLALGLSEEQVDRVAESIWRFNAREFREVLHTKPELRDIAAQIQDQPQLDTLIDLTERLDRLPRHISMHPCGVILGDSSLLSVTPTQPSGMGLPMSQFDKDDIDDMGLLKLDVLGVRMQSTMAYAVQEIARVNGADAAAEGGLPEDVDYISEDGVVDLDALPKDDEDTFEMIRTTNTLGCFQIESPGQRELLGKMQPDCYADLIADISLFRPGPMKGNMVTPFINRKHGYEKIEYLHPEFEDFLQDSYGVVIYHEHVLRILQRTMGISLTEADQLRRAMEKDVDSIEDRFRRQTAERNGDRFSKKDIDRIWETLRGFGSFGFAKAHGAAFALPTYQSAWLKTHFPVEFLTGILEHDPGMYPRRLLMSEARRMQIPLLPVDINVSSNQYRVERVSAEEKGIRLSFRDVKGITEAEMERILTTQPFSSITDVYHRARPSRPLMVRLAQLGAFDTLSEDSVTSARRGSIISFVKQLTAAPRKQKASAAQREDPAQPRLFGDHELMDPTAADPTAEEQTAAELDGLSSEVDRHVVEVYRPLFEHLGVTPASELLNLRSNSEVLVAGMRVATQTPPMRSGKRTVFISLDDGTGCADTAFFEEAQQQAGPLLFGTQLMVIRGRTRRTGDRGVSIQAEEAWDLKQMWNTWKTQQSA</sequence>
<evidence type="ECO:0000259" key="12">
    <source>
        <dbReference type="SMART" id="SM00481"/>
    </source>
</evidence>
<keyword evidence="4" id="KW-0548">Nucleotidyltransferase</keyword>
<keyword evidence="3" id="KW-0808">Transferase</keyword>
<dbReference type="Proteomes" id="UP000523139">
    <property type="component" value="Unassembled WGS sequence"/>
</dbReference>
<protein>
    <recommendedName>
        <fullName evidence="1">DNA-directed DNA polymerase</fullName>
        <ecNumber evidence="1">2.7.7.7</ecNumber>
    </recommendedName>
</protein>
<dbReference type="AlphaFoldDB" id="A0A7X8THA5"/>
<dbReference type="GO" id="GO:0006260">
    <property type="term" value="P:DNA replication"/>
    <property type="evidence" value="ECO:0007669"/>
    <property type="project" value="UniProtKB-KW"/>
</dbReference>
<dbReference type="Gene3D" id="1.10.10.1600">
    <property type="entry name" value="Bacterial DNA polymerase III alpha subunit, thumb domain"/>
    <property type="match status" value="1"/>
</dbReference>
<keyword evidence="7" id="KW-0239">DNA-directed DNA polymerase</keyword>
<dbReference type="Pfam" id="PF17657">
    <property type="entry name" value="DNA_pol3_finger"/>
    <property type="match status" value="1"/>
</dbReference>
<keyword evidence="6" id="KW-0227">DNA damage</keyword>
<dbReference type="InterPro" id="IPR040982">
    <property type="entry name" value="DNA_pol3_finger"/>
</dbReference>
<keyword evidence="5" id="KW-0235">DNA replication</keyword>
<dbReference type="Gene3D" id="3.20.20.140">
    <property type="entry name" value="Metal-dependent hydrolases"/>
    <property type="match status" value="1"/>
</dbReference>
<dbReference type="InterPro" id="IPR016195">
    <property type="entry name" value="Pol/histidinol_Pase-like"/>
</dbReference>
<dbReference type="InterPro" id="IPR029460">
    <property type="entry name" value="DNAPol_HHH"/>
</dbReference>
<feature type="region of interest" description="Disordered" evidence="11">
    <location>
        <begin position="947"/>
        <end position="974"/>
    </location>
</feature>
<comment type="catalytic activity">
    <reaction evidence="9">
        <text>DNA(n) + a 2'-deoxyribonucleoside 5'-triphosphate = DNA(n+1) + diphosphate</text>
        <dbReference type="Rhea" id="RHEA:22508"/>
        <dbReference type="Rhea" id="RHEA-COMP:17339"/>
        <dbReference type="Rhea" id="RHEA-COMP:17340"/>
        <dbReference type="ChEBI" id="CHEBI:33019"/>
        <dbReference type="ChEBI" id="CHEBI:61560"/>
        <dbReference type="ChEBI" id="CHEBI:173112"/>
        <dbReference type="EC" id="2.7.7.7"/>
    </reaction>
</comment>
<proteinExistence type="predicted"/>
<comment type="caution">
    <text evidence="13">The sequence shown here is derived from an EMBL/GenBank/DDBJ whole genome shotgun (WGS) entry which is preliminary data.</text>
</comment>
<dbReference type="GO" id="GO:0006281">
    <property type="term" value="P:DNA repair"/>
    <property type="evidence" value="ECO:0007669"/>
    <property type="project" value="UniProtKB-KW"/>
</dbReference>
<evidence type="ECO:0000256" key="10">
    <source>
        <dbReference type="SAM" id="Coils"/>
    </source>
</evidence>
<reference evidence="13 14" key="1">
    <citation type="submission" date="2020-04" db="EMBL/GenBank/DDBJ databases">
        <title>Nesterenkonia sp. nov., isolated from marine sediment.</title>
        <authorList>
            <person name="Zhang G."/>
        </authorList>
    </citation>
    <scope>NUCLEOTIDE SEQUENCE [LARGE SCALE GENOMIC DNA]</scope>
    <source>
        <strain evidence="13 14">MY13</strain>
    </source>
</reference>
<keyword evidence="8" id="KW-0234">DNA repair</keyword>
<evidence type="ECO:0000313" key="14">
    <source>
        <dbReference type="Proteomes" id="UP000523139"/>
    </source>
</evidence>
<evidence type="ECO:0000256" key="3">
    <source>
        <dbReference type="ARBA" id="ARBA00022679"/>
    </source>
</evidence>
<dbReference type="EMBL" id="JABAHY010000001">
    <property type="protein sequence ID" value="NLS08691.1"/>
    <property type="molecule type" value="Genomic_DNA"/>
</dbReference>
<dbReference type="Pfam" id="PF02811">
    <property type="entry name" value="PHP"/>
    <property type="match status" value="1"/>
</dbReference>
<organism evidence="13 14">
    <name type="scientific">Nesterenkonia sedimenti</name>
    <dbReference type="NCBI Taxonomy" id="1463632"/>
    <lineage>
        <taxon>Bacteria</taxon>
        <taxon>Bacillati</taxon>
        <taxon>Actinomycetota</taxon>
        <taxon>Actinomycetes</taxon>
        <taxon>Micrococcales</taxon>
        <taxon>Micrococcaceae</taxon>
        <taxon>Nesterenkonia</taxon>
    </lineage>
</organism>
<feature type="domain" description="Polymerase/histidinol phosphatase N-terminal" evidence="12">
    <location>
        <begin position="5"/>
        <end position="72"/>
    </location>
</feature>
<dbReference type="Pfam" id="PF07733">
    <property type="entry name" value="DNA_pol3_alpha"/>
    <property type="match status" value="1"/>
</dbReference>
<dbReference type="Gene3D" id="1.10.150.870">
    <property type="match status" value="1"/>
</dbReference>
<evidence type="ECO:0000256" key="9">
    <source>
        <dbReference type="ARBA" id="ARBA00049244"/>
    </source>
</evidence>
<dbReference type="PANTHER" id="PTHR32294:SF4">
    <property type="entry name" value="ERROR-PRONE DNA POLYMERASE"/>
    <property type="match status" value="1"/>
</dbReference>
<evidence type="ECO:0000256" key="5">
    <source>
        <dbReference type="ARBA" id="ARBA00022705"/>
    </source>
</evidence>
<evidence type="ECO:0000256" key="2">
    <source>
        <dbReference type="ARBA" id="ARBA00022490"/>
    </source>
</evidence>
<dbReference type="InterPro" id="IPR004805">
    <property type="entry name" value="DnaE2/DnaE/PolC"/>
</dbReference>
<evidence type="ECO:0000256" key="1">
    <source>
        <dbReference type="ARBA" id="ARBA00012417"/>
    </source>
</evidence>
<dbReference type="RefSeq" id="WP_168886182.1">
    <property type="nucleotide sequence ID" value="NZ_JABAHY010000001.1"/>
</dbReference>
<dbReference type="CDD" id="cd07431">
    <property type="entry name" value="PHP_PolIIIA"/>
    <property type="match status" value="1"/>
</dbReference>
<dbReference type="CDD" id="cd04485">
    <property type="entry name" value="DnaE_OBF"/>
    <property type="match status" value="1"/>
</dbReference>
<dbReference type="Pfam" id="PF14579">
    <property type="entry name" value="HHH_6"/>
    <property type="match status" value="1"/>
</dbReference>
<keyword evidence="2" id="KW-0963">Cytoplasm</keyword>
<dbReference type="InterPro" id="IPR041931">
    <property type="entry name" value="DNA_pol3_alpha_thumb_dom"/>
</dbReference>
<dbReference type="EC" id="2.7.7.7" evidence="1"/>
<evidence type="ECO:0000256" key="4">
    <source>
        <dbReference type="ARBA" id="ARBA00022695"/>
    </source>
</evidence>
<feature type="compositionally biased region" description="Basic and acidic residues" evidence="11">
    <location>
        <begin position="955"/>
        <end position="971"/>
    </location>
</feature>
<evidence type="ECO:0000256" key="8">
    <source>
        <dbReference type="ARBA" id="ARBA00023204"/>
    </source>
</evidence>
<name>A0A7X8THA5_9MICC</name>
<dbReference type="GO" id="GO:0008408">
    <property type="term" value="F:3'-5' exonuclease activity"/>
    <property type="evidence" value="ECO:0007669"/>
    <property type="project" value="InterPro"/>
</dbReference>
<dbReference type="InterPro" id="IPR003141">
    <property type="entry name" value="Pol/His_phosphatase_N"/>
</dbReference>
<gene>
    <name evidence="13" type="ORF">HGQ17_01455</name>
</gene>
<accession>A0A7X8THA5</accession>
<dbReference type="NCBIfam" id="TIGR00594">
    <property type="entry name" value="polc"/>
    <property type="match status" value="1"/>
</dbReference>
<dbReference type="InterPro" id="IPR011708">
    <property type="entry name" value="DNA_pol3_alpha_NTPase_dom"/>
</dbReference>
<feature type="coiled-coil region" evidence="10">
    <location>
        <begin position="738"/>
        <end position="765"/>
    </location>
</feature>
<dbReference type="PANTHER" id="PTHR32294">
    <property type="entry name" value="DNA POLYMERASE III SUBUNIT ALPHA"/>
    <property type="match status" value="1"/>
</dbReference>
<evidence type="ECO:0000313" key="13">
    <source>
        <dbReference type="EMBL" id="NLS08691.1"/>
    </source>
</evidence>
<keyword evidence="10" id="KW-0175">Coiled coil</keyword>
<evidence type="ECO:0000256" key="7">
    <source>
        <dbReference type="ARBA" id="ARBA00022932"/>
    </source>
</evidence>
<dbReference type="SUPFAM" id="SSF89550">
    <property type="entry name" value="PHP domain-like"/>
    <property type="match status" value="1"/>
</dbReference>
<dbReference type="GO" id="GO:0003887">
    <property type="term" value="F:DNA-directed DNA polymerase activity"/>
    <property type="evidence" value="ECO:0007669"/>
    <property type="project" value="UniProtKB-KW"/>
</dbReference>
<dbReference type="SMART" id="SM00481">
    <property type="entry name" value="POLIIIAc"/>
    <property type="match status" value="1"/>
</dbReference>